<evidence type="ECO:0000259" key="3">
    <source>
        <dbReference type="PROSITE" id="PS50994"/>
    </source>
</evidence>
<dbReference type="GO" id="GO:0006259">
    <property type="term" value="P:DNA metabolic process"/>
    <property type="evidence" value="ECO:0007669"/>
    <property type="project" value="UniProtKB-ARBA"/>
</dbReference>
<feature type="region of interest" description="Disordered" evidence="2">
    <location>
        <begin position="713"/>
        <end position="850"/>
    </location>
</feature>
<proteinExistence type="predicted"/>
<dbReference type="Proteomes" id="UP001591681">
    <property type="component" value="Unassembled WGS sequence"/>
</dbReference>
<dbReference type="PANTHER" id="PTHR37984">
    <property type="entry name" value="PROTEIN CBG26694"/>
    <property type="match status" value="1"/>
</dbReference>
<dbReference type="Pfam" id="PF17919">
    <property type="entry name" value="RT_RNaseH_2"/>
    <property type="match status" value="1"/>
</dbReference>
<comment type="caution">
    <text evidence="4">The sequence shown here is derived from an EMBL/GenBank/DDBJ whole genome shotgun (WGS) entry which is preliminary data.</text>
</comment>
<dbReference type="CDD" id="cd09274">
    <property type="entry name" value="RNase_HI_RT_Ty3"/>
    <property type="match status" value="1"/>
</dbReference>
<keyword evidence="5" id="KW-1185">Reference proteome</keyword>
<dbReference type="InterPro" id="IPR012337">
    <property type="entry name" value="RNaseH-like_sf"/>
</dbReference>
<dbReference type="InterPro" id="IPR041577">
    <property type="entry name" value="RT_RNaseH_2"/>
</dbReference>
<dbReference type="EMBL" id="JBHFQA010000020">
    <property type="protein sequence ID" value="KAL2081686.1"/>
    <property type="molecule type" value="Genomic_DNA"/>
</dbReference>
<sequence length="850" mass="96812">MPQDGIATDPDKVKAVTNWPRPTDLKSLRSFLGFCGYYRRFVANYSAIVRPLTELTKGYAPTQKGKRHVKEKTKNYLKESEPFGDRWDQACTNAFHRIIQCLINAPVLAFADANKPYILHTDASLKGHGAVLYQEHPEGLRPVAFASRRVSATEQRYPVHQLEFLALNWAIVDKFHDYLYGAKFTVCTDSNPLTYVLTTAKLNATGHRWLAALATYDFDIKYRSGKINIDADLLSRNMADESERGEWEEIPQSGVKSICQRICTTELSGTPPRYVDQLGASPDCIPEVFALSTHLNLCSLRQMSKAELMAAQQRDNIIRTSNTSGWSQVKLFKRERDRLALKDGLLQRTSKRPSGELVPQLVLPAEFREAVLRSLHDDMGHLGVERTIDLLRGRFYCPKMAMDAEQYVKDCGECVMRKTSCKKVAPLHQIVSSGPMDLVCIDFLSMEPDLKGICNVLVMTDHFTRYAQAFPTRNQKALTVAKILVEKYFVHYGLPSRIHSHQGRDFESRLIRELLTMLGVRKSQTTPYHPQGDPQPERFNRTLLSMLATLGHEKKRSWSQHIPYVVHAYNSTKCDSTGFSPYLLMFGREARLPVDLCFGTSADGTEDRHHSRYVERLKEDLQKAYELASKSADKTHQRNKRAYDQKLRFQTIDIGDGVLLRNLGLKGKHKLESRWSSVPYVVVGKLPNLPVYKVKPKDGKGGVKTIHRDHLLPISQSLRMPDVEGCERSPVRPKTRLQRTRTKDKHQRTERTLDMEHDDTDSSSDMDYGRTYGEPSATGSREEDEKPAVHEPSEQDERVSSHIEEEMSVNEETEVVSDQEESRRRAPDDRCEESSHAEGDDVSEHTTERS</sequence>
<evidence type="ECO:0000256" key="1">
    <source>
        <dbReference type="ARBA" id="ARBA00039658"/>
    </source>
</evidence>
<dbReference type="Pfam" id="PF00665">
    <property type="entry name" value="rve"/>
    <property type="match status" value="1"/>
</dbReference>
<dbReference type="SUPFAM" id="SSF56672">
    <property type="entry name" value="DNA/RNA polymerases"/>
    <property type="match status" value="1"/>
</dbReference>
<protein>
    <recommendedName>
        <fullName evidence="1">Gypsy retrotransposon integrase-like protein 1</fullName>
    </recommendedName>
</protein>
<dbReference type="SUPFAM" id="SSF53098">
    <property type="entry name" value="Ribonuclease H-like"/>
    <property type="match status" value="1"/>
</dbReference>
<feature type="compositionally biased region" description="Basic and acidic residues" evidence="2">
    <location>
        <begin position="820"/>
        <end position="850"/>
    </location>
</feature>
<dbReference type="Pfam" id="PF17921">
    <property type="entry name" value="Integrase_H2C2"/>
    <property type="match status" value="1"/>
</dbReference>
<accession>A0ABD1J3C5</accession>
<dbReference type="InterPro" id="IPR043502">
    <property type="entry name" value="DNA/RNA_pol_sf"/>
</dbReference>
<dbReference type="Gene3D" id="3.30.420.10">
    <property type="entry name" value="Ribonuclease H-like superfamily/Ribonuclease H"/>
    <property type="match status" value="1"/>
</dbReference>
<evidence type="ECO:0000256" key="2">
    <source>
        <dbReference type="SAM" id="MobiDB-lite"/>
    </source>
</evidence>
<reference evidence="4 5" key="1">
    <citation type="submission" date="2024-09" db="EMBL/GenBank/DDBJ databases">
        <title>A chromosome-level genome assembly of Gray's grenadier anchovy, Coilia grayii.</title>
        <authorList>
            <person name="Fu Z."/>
        </authorList>
    </citation>
    <scope>NUCLEOTIDE SEQUENCE [LARGE SCALE GENOMIC DNA]</scope>
    <source>
        <strain evidence="4">G4</strain>
        <tissue evidence="4">Muscle</tissue>
    </source>
</reference>
<evidence type="ECO:0000313" key="5">
    <source>
        <dbReference type="Proteomes" id="UP001591681"/>
    </source>
</evidence>
<gene>
    <name evidence="4" type="ORF">ACEWY4_023539</name>
</gene>
<feature type="domain" description="Integrase catalytic" evidence="3">
    <location>
        <begin position="431"/>
        <end position="589"/>
    </location>
</feature>
<name>A0ABD1J3C5_9TELE</name>
<dbReference type="InterPro" id="IPR050951">
    <property type="entry name" value="Retrovirus_Pol_polyprotein"/>
</dbReference>
<feature type="compositionally biased region" description="Acidic residues" evidence="2">
    <location>
        <begin position="806"/>
        <end position="819"/>
    </location>
</feature>
<feature type="compositionally biased region" description="Basic and acidic residues" evidence="2">
    <location>
        <begin position="721"/>
        <end position="730"/>
    </location>
</feature>
<dbReference type="Gene3D" id="1.10.340.70">
    <property type="match status" value="1"/>
</dbReference>
<dbReference type="PROSITE" id="PS50994">
    <property type="entry name" value="INTEGRASE"/>
    <property type="match status" value="1"/>
</dbReference>
<dbReference type="FunFam" id="3.10.20.370:FF:000001">
    <property type="entry name" value="Retrovirus-related Pol polyprotein from transposon 17.6-like protein"/>
    <property type="match status" value="1"/>
</dbReference>
<dbReference type="FunFam" id="3.30.70.270:FF:000020">
    <property type="entry name" value="Transposon Tf2-6 polyprotein-like Protein"/>
    <property type="match status" value="1"/>
</dbReference>
<evidence type="ECO:0000313" key="4">
    <source>
        <dbReference type="EMBL" id="KAL2081686.1"/>
    </source>
</evidence>
<organism evidence="4 5">
    <name type="scientific">Coilia grayii</name>
    <name type="common">Gray's grenadier anchovy</name>
    <dbReference type="NCBI Taxonomy" id="363190"/>
    <lineage>
        <taxon>Eukaryota</taxon>
        <taxon>Metazoa</taxon>
        <taxon>Chordata</taxon>
        <taxon>Craniata</taxon>
        <taxon>Vertebrata</taxon>
        <taxon>Euteleostomi</taxon>
        <taxon>Actinopterygii</taxon>
        <taxon>Neopterygii</taxon>
        <taxon>Teleostei</taxon>
        <taxon>Clupei</taxon>
        <taxon>Clupeiformes</taxon>
        <taxon>Clupeoidei</taxon>
        <taxon>Engraulidae</taxon>
        <taxon>Coilinae</taxon>
        <taxon>Coilia</taxon>
    </lineage>
</organism>
<dbReference type="Gene3D" id="3.30.70.270">
    <property type="match status" value="1"/>
</dbReference>
<dbReference type="AlphaFoldDB" id="A0ABD1J3C5"/>
<dbReference type="InterPro" id="IPR041588">
    <property type="entry name" value="Integrase_H2C2"/>
</dbReference>
<feature type="compositionally biased region" description="Basic residues" evidence="2">
    <location>
        <begin position="731"/>
        <end position="746"/>
    </location>
</feature>
<dbReference type="Gene3D" id="3.10.20.370">
    <property type="match status" value="1"/>
</dbReference>
<dbReference type="InterPro" id="IPR001584">
    <property type="entry name" value="Integrase_cat-core"/>
</dbReference>
<dbReference type="InterPro" id="IPR036397">
    <property type="entry name" value="RNaseH_sf"/>
</dbReference>
<dbReference type="PANTHER" id="PTHR37984:SF15">
    <property type="entry name" value="INTEGRASE CATALYTIC DOMAIN-CONTAINING PROTEIN"/>
    <property type="match status" value="1"/>
</dbReference>
<dbReference type="FunFam" id="3.30.420.10:FF:000269">
    <property type="entry name" value="Uncharacterized protein"/>
    <property type="match status" value="1"/>
</dbReference>
<dbReference type="FunFam" id="1.10.340.70:FF:000001">
    <property type="entry name" value="Retrovirus-related Pol polyprotein from transposon gypsy-like Protein"/>
    <property type="match status" value="1"/>
</dbReference>
<dbReference type="InterPro" id="IPR043128">
    <property type="entry name" value="Rev_trsase/Diguanyl_cyclase"/>
</dbReference>
<feature type="compositionally biased region" description="Basic and acidic residues" evidence="2">
    <location>
        <begin position="780"/>
        <end position="805"/>
    </location>
</feature>